<dbReference type="Gene3D" id="3.40.47.10">
    <property type="match status" value="1"/>
</dbReference>
<evidence type="ECO:0000259" key="1">
    <source>
        <dbReference type="Pfam" id="PF22691"/>
    </source>
</evidence>
<evidence type="ECO:0000313" key="2">
    <source>
        <dbReference type="EMBL" id="MBP2373518.1"/>
    </source>
</evidence>
<dbReference type="EMBL" id="JAGIOE010000001">
    <property type="protein sequence ID" value="MBP2373518.1"/>
    <property type="molecule type" value="Genomic_DNA"/>
</dbReference>
<accession>A0ABS4WBK4</accession>
<keyword evidence="3" id="KW-1185">Reference proteome</keyword>
<sequence length="391" mass="42197">MSVARKNYEGVVVATPVTVPYTRNSEQPVQWWIGKALRALCDEAGIPKNQIDGLSLASFTLAPDSPVAMTQHLGLELRWLDGISLGGASSVVGLRRAARAVQAGDAGIVACIGADINRPGAFRDLVTSFSRFAQDGAYPYGGAGPNASFAMLTDYYMRAYGATEKDFGKLAISQRENALSNPNALFKKPLTMDEYLNSRPIADPLRLFDCVMPCSGAEAYLVMHEDTAKELGLDYAHLLGAIERHNAFQEDEIQTRGGWQVDIDELWDMSGLRHDDIDVVQTYDDYPVISMMQFEDLGFCSKGEGPEFVRRHSFTTDGTFPHNTSGGQLSTGQAGAAGGHLGTVEAIRQVLGSTVGRQVKDARAGLVSGFGMINYDRGLCSAAAILAKERA</sequence>
<dbReference type="Proteomes" id="UP000766570">
    <property type="component" value="Unassembled WGS sequence"/>
</dbReference>
<name>A0ABS4WBK4_9MICC</name>
<dbReference type="InterPro" id="IPR016039">
    <property type="entry name" value="Thiolase-like"/>
</dbReference>
<dbReference type="PIRSF" id="PIRSF000429">
    <property type="entry name" value="Ac-CoA_Ac_transf"/>
    <property type="match status" value="1"/>
</dbReference>
<proteinExistence type="predicted"/>
<protein>
    <submittedName>
        <fullName evidence="2">Acetyl-CoA acetyltransferase</fullName>
    </submittedName>
</protein>
<dbReference type="PANTHER" id="PTHR42870">
    <property type="entry name" value="ACETYL-COA C-ACETYLTRANSFERASE"/>
    <property type="match status" value="1"/>
</dbReference>
<comment type="caution">
    <text evidence="2">The sequence shown here is derived from an EMBL/GenBank/DDBJ whole genome shotgun (WGS) entry which is preliminary data.</text>
</comment>
<dbReference type="CDD" id="cd00829">
    <property type="entry name" value="SCP-x_thiolase"/>
    <property type="match status" value="1"/>
</dbReference>
<dbReference type="Pfam" id="PF22691">
    <property type="entry name" value="Thiolase_C_1"/>
    <property type="match status" value="1"/>
</dbReference>
<dbReference type="InterPro" id="IPR055140">
    <property type="entry name" value="Thiolase_C_2"/>
</dbReference>
<dbReference type="InterPro" id="IPR002155">
    <property type="entry name" value="Thiolase"/>
</dbReference>
<dbReference type="PANTHER" id="PTHR42870:SF1">
    <property type="entry name" value="NON-SPECIFIC LIPID-TRANSFER PROTEIN-LIKE 2"/>
    <property type="match status" value="1"/>
</dbReference>
<organism evidence="2 3">
    <name type="scientific">Paeniglutamicibacter psychrophenolicus</name>
    <dbReference type="NCBI Taxonomy" id="257454"/>
    <lineage>
        <taxon>Bacteria</taxon>
        <taxon>Bacillati</taxon>
        <taxon>Actinomycetota</taxon>
        <taxon>Actinomycetes</taxon>
        <taxon>Micrococcales</taxon>
        <taxon>Micrococcaceae</taxon>
        <taxon>Paeniglutamicibacter</taxon>
    </lineage>
</organism>
<reference evidence="2 3" key="1">
    <citation type="submission" date="2021-03" db="EMBL/GenBank/DDBJ databases">
        <title>Sequencing the genomes of 1000 actinobacteria strains.</title>
        <authorList>
            <person name="Klenk H.-P."/>
        </authorList>
    </citation>
    <scope>NUCLEOTIDE SEQUENCE [LARGE SCALE GENOMIC DNA]</scope>
    <source>
        <strain evidence="2 3">DSM 15454</strain>
    </source>
</reference>
<evidence type="ECO:0000313" key="3">
    <source>
        <dbReference type="Proteomes" id="UP000766570"/>
    </source>
</evidence>
<feature type="domain" description="Thiolase C-terminal" evidence="1">
    <location>
        <begin position="264"/>
        <end position="373"/>
    </location>
</feature>
<dbReference type="SUPFAM" id="SSF53901">
    <property type="entry name" value="Thiolase-like"/>
    <property type="match status" value="2"/>
</dbReference>
<gene>
    <name evidence="2" type="ORF">JOF46_001430</name>
</gene>
<dbReference type="RefSeq" id="WP_209906693.1">
    <property type="nucleotide sequence ID" value="NZ_BAAAMI010000005.1"/>
</dbReference>